<dbReference type="EMBL" id="KV441393">
    <property type="protein sequence ID" value="OAF59684.1"/>
    <property type="molecule type" value="Genomic_DNA"/>
</dbReference>
<dbReference type="Pfam" id="PF01981">
    <property type="entry name" value="PTH2"/>
    <property type="match status" value="1"/>
</dbReference>
<evidence type="ECO:0000256" key="5">
    <source>
        <dbReference type="SAM" id="MobiDB-lite"/>
    </source>
</evidence>
<comment type="similarity">
    <text evidence="3">Belongs to the PTH2 family.</text>
</comment>
<dbReference type="InterPro" id="IPR023476">
    <property type="entry name" value="Pep_tRNA_hydro_II_dom_sf"/>
</dbReference>
<comment type="catalytic activity">
    <reaction evidence="4">
        <text>an N-acyl-L-alpha-aminoacyl-tRNA + H2O = an N-acyl-L-amino acid + a tRNA + H(+)</text>
        <dbReference type="Rhea" id="RHEA:54448"/>
        <dbReference type="Rhea" id="RHEA-COMP:10123"/>
        <dbReference type="Rhea" id="RHEA-COMP:13883"/>
        <dbReference type="ChEBI" id="CHEBI:15377"/>
        <dbReference type="ChEBI" id="CHEBI:15378"/>
        <dbReference type="ChEBI" id="CHEBI:59874"/>
        <dbReference type="ChEBI" id="CHEBI:78442"/>
        <dbReference type="ChEBI" id="CHEBI:138191"/>
        <dbReference type="EC" id="3.1.1.29"/>
    </reaction>
</comment>
<feature type="compositionally biased region" description="Acidic residues" evidence="5">
    <location>
        <begin position="57"/>
        <end position="68"/>
    </location>
</feature>
<dbReference type="PANTHER" id="PTHR12649">
    <property type="entry name" value="PEPTIDYL-TRNA HYDROLASE 2"/>
    <property type="match status" value="1"/>
</dbReference>
<evidence type="ECO:0000256" key="6">
    <source>
        <dbReference type="SAM" id="Phobius"/>
    </source>
</evidence>
<dbReference type="InterPro" id="IPR002833">
    <property type="entry name" value="PTH2"/>
</dbReference>
<dbReference type="GO" id="GO:0004045">
    <property type="term" value="F:peptidyl-tRNA hydrolase activity"/>
    <property type="evidence" value="ECO:0007669"/>
    <property type="project" value="UniProtKB-EC"/>
</dbReference>
<dbReference type="eggNOG" id="KOG3282">
    <property type="taxonomic scope" value="Eukaryota"/>
</dbReference>
<evidence type="ECO:0000256" key="3">
    <source>
        <dbReference type="ARBA" id="ARBA00038050"/>
    </source>
</evidence>
<dbReference type="GO" id="GO:0005829">
    <property type="term" value="C:cytosol"/>
    <property type="evidence" value="ECO:0007669"/>
    <property type="project" value="TreeGrafter"/>
</dbReference>
<evidence type="ECO:0000256" key="4">
    <source>
        <dbReference type="ARBA" id="ARBA00048707"/>
    </source>
</evidence>
<reference evidence="7" key="1">
    <citation type="submission" date="2016-03" db="EMBL/GenBank/DDBJ databases">
        <title>Updated assembly of Pseudogymnoascus destructans, the fungus causing white-nose syndrome of bats.</title>
        <authorList>
            <person name="Palmer J.M."/>
            <person name="Drees K.P."/>
            <person name="Foster J.T."/>
            <person name="Lindner D.L."/>
        </authorList>
    </citation>
    <scope>NUCLEOTIDE SEQUENCE [LARGE SCALE GENOMIC DNA]</scope>
    <source>
        <strain evidence="7">20631-21</strain>
    </source>
</reference>
<organism evidence="7">
    <name type="scientific">Pseudogymnoascus destructans</name>
    <dbReference type="NCBI Taxonomy" id="655981"/>
    <lineage>
        <taxon>Eukaryota</taxon>
        <taxon>Fungi</taxon>
        <taxon>Dikarya</taxon>
        <taxon>Ascomycota</taxon>
        <taxon>Pezizomycotina</taxon>
        <taxon>Leotiomycetes</taxon>
        <taxon>Thelebolales</taxon>
        <taxon>Thelebolaceae</taxon>
        <taxon>Pseudogymnoascus</taxon>
    </lineage>
</organism>
<accession>A0A177AEU1</accession>
<dbReference type="RefSeq" id="XP_024324967.1">
    <property type="nucleotide sequence ID" value="XM_024467602.1"/>
</dbReference>
<dbReference type="SUPFAM" id="SSF102462">
    <property type="entry name" value="Peptidyl-tRNA hydrolase II"/>
    <property type="match status" value="1"/>
</dbReference>
<evidence type="ECO:0000256" key="2">
    <source>
        <dbReference type="ARBA" id="ARBA00022801"/>
    </source>
</evidence>
<keyword evidence="6" id="KW-0472">Membrane</keyword>
<dbReference type="EC" id="3.1.1.29" evidence="1"/>
<dbReference type="GeneID" id="36287037"/>
<proteinExistence type="inferred from homology"/>
<name>A0A177AEU1_9PEZI</name>
<evidence type="ECO:0000313" key="7">
    <source>
        <dbReference type="EMBL" id="OAF59684.1"/>
    </source>
</evidence>
<dbReference type="VEuPathDB" id="FungiDB:GMDG_03657"/>
<dbReference type="Gene3D" id="3.40.1490.10">
    <property type="entry name" value="Bit1"/>
    <property type="match status" value="1"/>
</dbReference>
<feature type="transmembrane region" description="Helical" evidence="6">
    <location>
        <begin position="12"/>
        <end position="36"/>
    </location>
</feature>
<keyword evidence="6" id="KW-0812">Transmembrane</keyword>
<dbReference type="FunFam" id="3.40.1490.10:FF:000001">
    <property type="entry name" value="Peptidyl-tRNA hydrolase 2"/>
    <property type="match status" value="1"/>
</dbReference>
<dbReference type="OrthoDB" id="1733656at2759"/>
<dbReference type="CDD" id="cd02430">
    <property type="entry name" value="PTH2"/>
    <property type="match status" value="1"/>
</dbReference>
<keyword evidence="6" id="KW-1133">Transmembrane helix</keyword>
<dbReference type="PANTHER" id="PTHR12649:SF11">
    <property type="entry name" value="PEPTIDYL-TRNA HYDROLASE 2, MITOCHONDRIAL"/>
    <property type="match status" value="1"/>
</dbReference>
<dbReference type="NCBIfam" id="TIGR00283">
    <property type="entry name" value="arch_pth2"/>
    <property type="match status" value="1"/>
</dbReference>
<feature type="region of interest" description="Disordered" evidence="5">
    <location>
        <begin position="37"/>
        <end position="68"/>
    </location>
</feature>
<sequence>MADRPPPSATAIIIGTAILSLVTGYMIGTATSLNLLPSPFSSTPAKTRFRSDTTGYNDEEESSEEEIEAGEVLDHAPNWANGPEADKRDGLTVAAPAPTKKREVVDDNEECKLVLVVRTDLGMTKGKIAAQCGHAVLACYKSSLRTNPYLRAWERGGQAKIAVQINSEAGIEELAAKAKAAGLVAEVVCDAGRTQIAAGSVTVLGVGPGKRSLVDQVTGGLKLL</sequence>
<dbReference type="Proteomes" id="UP000077154">
    <property type="component" value="Unassembled WGS sequence"/>
</dbReference>
<keyword evidence="2" id="KW-0378">Hydrolase</keyword>
<gene>
    <name evidence="7" type="ORF">VC83_03964</name>
</gene>
<dbReference type="AlphaFoldDB" id="A0A177AEU1"/>
<evidence type="ECO:0000256" key="1">
    <source>
        <dbReference type="ARBA" id="ARBA00013260"/>
    </source>
</evidence>
<protein>
    <recommendedName>
        <fullName evidence="1">peptidyl-tRNA hydrolase</fullName>
        <ecNumber evidence="1">3.1.1.29</ecNumber>
    </recommendedName>
</protein>